<name>A0A150L4Z2_9BACL</name>
<dbReference type="STRING" id="81408.B4119_1283"/>
<feature type="transmembrane region" description="Helical" evidence="1">
    <location>
        <begin position="12"/>
        <end position="35"/>
    </location>
</feature>
<evidence type="ECO:0000313" key="3">
    <source>
        <dbReference type="Proteomes" id="UP000075455"/>
    </source>
</evidence>
<proteinExistence type="predicted"/>
<dbReference type="Proteomes" id="UP000075455">
    <property type="component" value="Unassembled WGS sequence"/>
</dbReference>
<organism evidence="2 3">
    <name type="scientific">Saccharococcus caldoxylosilyticus</name>
    <dbReference type="NCBI Taxonomy" id="81408"/>
    <lineage>
        <taxon>Bacteria</taxon>
        <taxon>Bacillati</taxon>
        <taxon>Bacillota</taxon>
        <taxon>Bacilli</taxon>
        <taxon>Bacillales</taxon>
        <taxon>Anoxybacillaceae</taxon>
        <taxon>Saccharococcus</taxon>
    </lineage>
</organism>
<dbReference type="EMBL" id="LQYS01000120">
    <property type="protein sequence ID" value="KYD07371.1"/>
    <property type="molecule type" value="Genomic_DNA"/>
</dbReference>
<protein>
    <submittedName>
        <fullName evidence="2">Uncharacterized protein</fullName>
    </submittedName>
</protein>
<keyword evidence="1" id="KW-0472">Membrane</keyword>
<reference evidence="2 3" key="1">
    <citation type="submission" date="2016-01" db="EMBL/GenBank/DDBJ databases">
        <title>Draft Genome Sequences of Seven Thermophilic Sporeformers Isolated from Foods.</title>
        <authorList>
            <person name="Berendsen E.M."/>
            <person name="Wells-Bennik M.H."/>
            <person name="Krawcyk A.O."/>
            <person name="De Jong A."/>
            <person name="Holsappel S."/>
            <person name="Eijlander R.T."/>
            <person name="Kuipers O.P."/>
        </authorList>
    </citation>
    <scope>NUCLEOTIDE SEQUENCE [LARGE SCALE GENOMIC DNA]</scope>
    <source>
        <strain evidence="2 3">B4119</strain>
    </source>
</reference>
<keyword evidence="1" id="KW-1133">Transmembrane helix</keyword>
<comment type="caution">
    <text evidence="2">The sequence shown here is derived from an EMBL/GenBank/DDBJ whole genome shotgun (WGS) entry which is preliminary data.</text>
</comment>
<keyword evidence="1" id="KW-0812">Transmembrane</keyword>
<gene>
    <name evidence="2" type="ORF">B4119_1283</name>
</gene>
<accession>A0A150L4Z2</accession>
<dbReference type="AlphaFoldDB" id="A0A150L4Z2"/>
<evidence type="ECO:0000313" key="2">
    <source>
        <dbReference type="EMBL" id="KYD07371.1"/>
    </source>
</evidence>
<sequence length="42" mass="4916">MSKEDKVGRQQERLFISLVVSVLFLSFFAYAFVFYESGLYSL</sequence>
<evidence type="ECO:0000256" key="1">
    <source>
        <dbReference type="SAM" id="Phobius"/>
    </source>
</evidence>